<comment type="caution">
    <text evidence="15">The sequence shown here is derived from an EMBL/GenBank/DDBJ whole genome shotgun (WGS) entry which is preliminary data.</text>
</comment>
<keyword evidence="8" id="KW-0238">DNA-binding</keyword>
<dbReference type="RefSeq" id="WP_189986916.1">
    <property type="nucleotide sequence ID" value="NZ_BMZS01000001.1"/>
</dbReference>
<evidence type="ECO:0000256" key="5">
    <source>
        <dbReference type="ARBA" id="ARBA00022490"/>
    </source>
</evidence>
<dbReference type="InterPro" id="IPR000835">
    <property type="entry name" value="HTH_MarR-typ"/>
</dbReference>
<dbReference type="AlphaFoldDB" id="A0A919CMY6"/>
<reference evidence="15" key="1">
    <citation type="journal article" date="2014" name="Int. J. Syst. Evol. Microbiol.">
        <title>Complete genome sequence of Corynebacterium casei LMG S-19264T (=DSM 44701T), isolated from a smear-ripened cheese.</title>
        <authorList>
            <consortium name="US DOE Joint Genome Institute (JGI-PGF)"/>
            <person name="Walter F."/>
            <person name="Albersmeier A."/>
            <person name="Kalinowski J."/>
            <person name="Ruckert C."/>
        </authorList>
    </citation>
    <scope>NUCLEOTIDE SEQUENCE</scope>
    <source>
        <strain evidence="15">KCTC 42651</strain>
    </source>
</reference>
<dbReference type="SUPFAM" id="SSF46785">
    <property type="entry name" value="Winged helix' DNA-binding domain"/>
    <property type="match status" value="1"/>
</dbReference>
<keyword evidence="5" id="KW-0963">Cytoplasm</keyword>
<evidence type="ECO:0000259" key="14">
    <source>
        <dbReference type="PROSITE" id="PS50944"/>
    </source>
</evidence>
<evidence type="ECO:0000256" key="8">
    <source>
        <dbReference type="ARBA" id="ARBA00023125"/>
    </source>
</evidence>
<dbReference type="GO" id="GO:0046914">
    <property type="term" value="F:transition metal ion binding"/>
    <property type="evidence" value="ECO:0007669"/>
    <property type="project" value="InterPro"/>
</dbReference>
<reference evidence="15" key="2">
    <citation type="submission" date="2020-09" db="EMBL/GenBank/DDBJ databases">
        <authorList>
            <person name="Sun Q."/>
            <person name="Kim S."/>
        </authorList>
    </citation>
    <scope>NUCLEOTIDE SEQUENCE</scope>
    <source>
        <strain evidence="15">KCTC 42651</strain>
    </source>
</reference>
<evidence type="ECO:0000313" key="16">
    <source>
        <dbReference type="Proteomes" id="UP000630353"/>
    </source>
</evidence>
<comment type="function">
    <text evidence="12">In the presence of manganese, represses expression of mntH and mntS. Up-regulates expression of mntP.</text>
</comment>
<dbReference type="NCBIfam" id="NF008273">
    <property type="entry name" value="PRK11050.1"/>
    <property type="match status" value="1"/>
</dbReference>
<protein>
    <recommendedName>
        <fullName evidence="4">Transcriptional regulator MntR</fullName>
    </recommendedName>
    <alternativeName>
        <fullName evidence="13">Manganese transport regulator</fullName>
    </alternativeName>
</protein>
<evidence type="ECO:0000256" key="2">
    <source>
        <dbReference type="ARBA" id="ARBA00007871"/>
    </source>
</evidence>
<dbReference type="InterPro" id="IPR022689">
    <property type="entry name" value="Iron_dep_repressor"/>
</dbReference>
<dbReference type="InterPro" id="IPR036388">
    <property type="entry name" value="WH-like_DNA-bd_sf"/>
</dbReference>
<organism evidence="15 16">
    <name type="scientific">Thalassobaculum fulvum</name>
    <dbReference type="NCBI Taxonomy" id="1633335"/>
    <lineage>
        <taxon>Bacteria</taxon>
        <taxon>Pseudomonadati</taxon>
        <taxon>Pseudomonadota</taxon>
        <taxon>Alphaproteobacteria</taxon>
        <taxon>Rhodospirillales</taxon>
        <taxon>Thalassobaculaceae</taxon>
        <taxon>Thalassobaculum</taxon>
    </lineage>
</organism>
<accession>A0A919CMY6</accession>
<dbReference type="InterPro" id="IPR001367">
    <property type="entry name" value="Fe_dep_repressor"/>
</dbReference>
<dbReference type="EMBL" id="BMZS01000001">
    <property type="protein sequence ID" value="GHD39122.1"/>
    <property type="molecule type" value="Genomic_DNA"/>
</dbReference>
<dbReference type="Pfam" id="PF02742">
    <property type="entry name" value="Fe_dep_repr_C"/>
    <property type="match status" value="1"/>
</dbReference>
<dbReference type="GO" id="GO:0046983">
    <property type="term" value="F:protein dimerization activity"/>
    <property type="evidence" value="ECO:0007669"/>
    <property type="project" value="InterPro"/>
</dbReference>
<dbReference type="GO" id="GO:0005737">
    <property type="term" value="C:cytoplasm"/>
    <property type="evidence" value="ECO:0007669"/>
    <property type="project" value="UniProtKB-SubCell"/>
</dbReference>
<sequence length="162" mass="17817">MTADPKHAALAHVSRPGEPGRLIDAEQHARQHTGVRKAHETELIEDYVELIADLIDATGEARAVDIAQRMGVRQATVTAMVRRLQARGLATSEPYRSIFLTDAGRRMADESRARHAVVLRFLLALGVPEAVAFRDAEGIEHHVSPTTLKVLEDWIGRLDSAS</sequence>
<evidence type="ECO:0000256" key="1">
    <source>
        <dbReference type="ARBA" id="ARBA00004496"/>
    </source>
</evidence>
<keyword evidence="16" id="KW-1185">Reference proteome</keyword>
<gene>
    <name evidence="15" type="ORF">GCM10017083_00620</name>
</gene>
<evidence type="ECO:0000256" key="11">
    <source>
        <dbReference type="ARBA" id="ARBA00023211"/>
    </source>
</evidence>
<dbReference type="Gene3D" id="1.10.10.10">
    <property type="entry name" value="Winged helix-like DNA-binding domain superfamily/Winged helix DNA-binding domain"/>
    <property type="match status" value="1"/>
</dbReference>
<dbReference type="GO" id="GO:0003677">
    <property type="term" value="F:DNA binding"/>
    <property type="evidence" value="ECO:0007669"/>
    <property type="project" value="UniProtKB-KW"/>
</dbReference>
<comment type="similarity">
    <text evidence="2">Belongs to the DtxR/MntR family.</text>
</comment>
<evidence type="ECO:0000256" key="7">
    <source>
        <dbReference type="ARBA" id="ARBA00023015"/>
    </source>
</evidence>
<dbReference type="PANTHER" id="PTHR33238">
    <property type="entry name" value="IRON (METAL) DEPENDENT REPRESSOR, DTXR FAMILY"/>
    <property type="match status" value="1"/>
</dbReference>
<evidence type="ECO:0000256" key="3">
    <source>
        <dbReference type="ARBA" id="ARBA00011738"/>
    </source>
</evidence>
<proteinExistence type="inferred from homology"/>
<name>A0A919CMY6_9PROT</name>
<feature type="domain" description="HTH dtxR-type" evidence="14">
    <location>
        <begin position="41"/>
        <end position="101"/>
    </location>
</feature>
<keyword evidence="9" id="KW-0010">Activator</keyword>
<evidence type="ECO:0000256" key="12">
    <source>
        <dbReference type="ARBA" id="ARBA00025185"/>
    </source>
</evidence>
<comment type="subcellular location">
    <subcellularLocation>
        <location evidence="1">Cytoplasm</location>
    </subcellularLocation>
</comment>
<dbReference type="PANTHER" id="PTHR33238:SF11">
    <property type="entry name" value="TRANSCRIPTIONAL REGULATOR MNTR"/>
    <property type="match status" value="1"/>
</dbReference>
<evidence type="ECO:0000256" key="4">
    <source>
        <dbReference type="ARBA" id="ARBA00022386"/>
    </source>
</evidence>
<dbReference type="PROSITE" id="PS50944">
    <property type="entry name" value="HTH_DTXR"/>
    <property type="match status" value="1"/>
</dbReference>
<dbReference type="SMART" id="SM00529">
    <property type="entry name" value="HTH_DTXR"/>
    <property type="match status" value="1"/>
</dbReference>
<evidence type="ECO:0000256" key="9">
    <source>
        <dbReference type="ARBA" id="ARBA00023159"/>
    </source>
</evidence>
<dbReference type="InterPro" id="IPR022687">
    <property type="entry name" value="HTH_DTXR"/>
</dbReference>
<dbReference type="Proteomes" id="UP000630353">
    <property type="component" value="Unassembled WGS sequence"/>
</dbReference>
<dbReference type="Pfam" id="PF01325">
    <property type="entry name" value="Fe_dep_repress"/>
    <property type="match status" value="1"/>
</dbReference>
<dbReference type="GO" id="GO:0003700">
    <property type="term" value="F:DNA-binding transcription factor activity"/>
    <property type="evidence" value="ECO:0007669"/>
    <property type="project" value="InterPro"/>
</dbReference>
<evidence type="ECO:0000256" key="10">
    <source>
        <dbReference type="ARBA" id="ARBA00023163"/>
    </source>
</evidence>
<dbReference type="SMART" id="SM00347">
    <property type="entry name" value="HTH_MARR"/>
    <property type="match status" value="1"/>
</dbReference>
<evidence type="ECO:0000313" key="15">
    <source>
        <dbReference type="EMBL" id="GHD39122.1"/>
    </source>
</evidence>
<comment type="subunit">
    <text evidence="3">Homodimer.</text>
</comment>
<keyword evidence="7" id="KW-0805">Transcription regulation</keyword>
<keyword evidence="6" id="KW-0678">Repressor</keyword>
<dbReference type="InterPro" id="IPR050536">
    <property type="entry name" value="DtxR_MntR_Metal-Reg"/>
</dbReference>
<dbReference type="InterPro" id="IPR036390">
    <property type="entry name" value="WH_DNA-bd_sf"/>
</dbReference>
<keyword evidence="10" id="KW-0804">Transcription</keyword>
<keyword evidence="11" id="KW-0464">Manganese</keyword>
<evidence type="ECO:0000256" key="13">
    <source>
        <dbReference type="ARBA" id="ARBA00032593"/>
    </source>
</evidence>
<evidence type="ECO:0000256" key="6">
    <source>
        <dbReference type="ARBA" id="ARBA00022491"/>
    </source>
</evidence>
<dbReference type="InterPro" id="IPR036421">
    <property type="entry name" value="Fe_dep_repressor_sf"/>
</dbReference>
<dbReference type="Gene3D" id="1.10.60.10">
    <property type="entry name" value="Iron dependent repressor, metal binding and dimerisation domain"/>
    <property type="match status" value="1"/>
</dbReference>